<feature type="region of interest" description="Disordered" evidence="2">
    <location>
        <begin position="1"/>
        <end position="28"/>
    </location>
</feature>
<organism evidence="4 5">
    <name type="scientific">Hondaea fermentalgiana</name>
    <dbReference type="NCBI Taxonomy" id="2315210"/>
    <lineage>
        <taxon>Eukaryota</taxon>
        <taxon>Sar</taxon>
        <taxon>Stramenopiles</taxon>
        <taxon>Bigyra</taxon>
        <taxon>Labyrinthulomycetes</taxon>
        <taxon>Thraustochytrida</taxon>
        <taxon>Thraustochytriidae</taxon>
        <taxon>Hondaea</taxon>
    </lineage>
</organism>
<sequence>MDTAPTTTPAQAPSAPAEQAPATAPREVNDAEVGLALRRITASLVQGDADLEENRERVHSIVKTLAARTREADDPIVGVLEEAPPQVQEALRKAMNFVQSALEESDAPVEDMEQEMQGVMRDVFAVLLEAGAIESVRGIENTCQNAFIGYEVAKVSAQVASDTAAQLRDEFQQEVEETGDHSKDPADEVIEKIAELVAAGDEELSSHKESVLGILRSLTQKVRAQEGEASEDLGTQIADALHEVQPEAKELIEEIQSLVESTVADEGFAGRVDKIKAALQRLIKDILAGILDQVQGGTALLAKLLEKNDERIRGFIDAAASTAPLVREAAAAASEEMRTDDSGPTLLGHPDAAGGVSKKLIGAVLEGNIDLQRERARVEAAVGAIVEKVKLKVKEDPELQKLYEDAVAILEQVKARPETQQLLTKLSELANDEKTHEELQQKLEANKELLQTLLQKYASVVLQQIESASSDVAQTLEQKSGGRVRLRDGVDIANEALPLAKEKATALGEQLRQFGQTESLTQGVERLRQRDEVKALEDAAKNLDPQKIIEWGEKIARDAEARRTFVNDIATKVLEFLLSHLPELSLPPISGERDGLEYRIANLDLGGFIIHREYIQVRLNSFDKVKHGAPFFVISIRNIEAKVDDVEWSFQQNYFPHISGEGVADANLGQCSVEIGLQLVQTSGGEPQLLPSGCELKIEELELEVRDSHFAWLYNTFSELFAESMRLYIVSQLQDTVSKQLFTLSETLNSFVVANWSVVSNFLDIDVSQLPDAGVAQDYILRERMDRLRHEGKNVYSVTFSEKGQLGIAFAQKHEYVVVKEFRRGPDNAKLPAEQSGEIQVGDILVAFNGQQVTSLPLEKVMARLRRAQRPLHLTFMAPPPEFSGPLVRKATSDIVDVTFSETKLYLVIASKHGNEMDVSNPDEYTVQVKGFKPRDDGSKGPAEACGGVHPGMILAAVNHVSVVGHSFREVRKVLADTPDRPLLLRFARDPSYVLTLDVPPTDLRVTCVPDGPAVVTSFVSRKGPAEEQCGDTMEKGFLVKTINGESAPSGKFSETIDMLRRCPRPMTVDFVAPPASEGSEDSEDEESQAATTCTCTFPEGSPMGIIFYKNASGDAAFKAFSKLPGPVQATGKIGVGHVLLKINHESVPEDQEALDKALTDATTPVTLHCRDMSLLESLEQRESSLSAAVAPS</sequence>
<evidence type="ECO:0000256" key="2">
    <source>
        <dbReference type="SAM" id="MobiDB-lite"/>
    </source>
</evidence>
<feature type="coiled-coil region" evidence="1">
    <location>
        <begin position="426"/>
        <end position="456"/>
    </location>
</feature>
<dbReference type="PANTHER" id="PTHR31138:SF1">
    <property type="entry name" value="PDZ DOMAIN-CONTAINING PROTEIN"/>
    <property type="match status" value="1"/>
</dbReference>
<name>A0A2R5GIP9_9STRA</name>
<gene>
    <name evidence="4" type="ORF">FCC1311_069902</name>
</gene>
<protein>
    <recommendedName>
        <fullName evidence="3">PDZ domain-containing protein</fullName>
    </recommendedName>
</protein>
<proteinExistence type="predicted"/>
<comment type="caution">
    <text evidence="4">The sequence shown here is derived from an EMBL/GenBank/DDBJ whole genome shotgun (WGS) entry which is preliminary data.</text>
</comment>
<dbReference type="SUPFAM" id="SSF55394">
    <property type="entry name" value="Bactericidal permeability-increasing protein, BPI"/>
    <property type="match status" value="1"/>
</dbReference>
<dbReference type="Gene3D" id="1.20.120.20">
    <property type="entry name" value="Apolipoprotein"/>
    <property type="match status" value="1"/>
</dbReference>
<dbReference type="Gene3D" id="3.15.10.10">
    <property type="entry name" value="Bactericidal permeability-increasing protein, domain 1"/>
    <property type="match status" value="1"/>
</dbReference>
<dbReference type="PANTHER" id="PTHR31138">
    <property type="entry name" value="CHROMOSOME 19, WHOLE GENOME SHOTGUN SEQUENCE"/>
    <property type="match status" value="1"/>
</dbReference>
<dbReference type="InParanoid" id="A0A2R5GIP9"/>
<evidence type="ECO:0000259" key="3">
    <source>
        <dbReference type="PROSITE" id="PS50106"/>
    </source>
</evidence>
<dbReference type="EMBL" id="BEYU01000084">
    <property type="protein sequence ID" value="GBG30770.1"/>
    <property type="molecule type" value="Genomic_DNA"/>
</dbReference>
<dbReference type="Proteomes" id="UP000241890">
    <property type="component" value="Unassembled WGS sequence"/>
</dbReference>
<dbReference type="GO" id="GO:0008289">
    <property type="term" value="F:lipid binding"/>
    <property type="evidence" value="ECO:0007669"/>
    <property type="project" value="InterPro"/>
</dbReference>
<dbReference type="AlphaFoldDB" id="A0A2R5GIP9"/>
<dbReference type="SUPFAM" id="SSF50156">
    <property type="entry name" value="PDZ domain-like"/>
    <property type="match status" value="2"/>
</dbReference>
<dbReference type="InterPro" id="IPR036034">
    <property type="entry name" value="PDZ_sf"/>
</dbReference>
<dbReference type="PROSITE" id="PS50106">
    <property type="entry name" value="PDZ"/>
    <property type="match status" value="1"/>
</dbReference>
<dbReference type="Pfam" id="PF00595">
    <property type="entry name" value="PDZ"/>
    <property type="match status" value="1"/>
</dbReference>
<evidence type="ECO:0000313" key="4">
    <source>
        <dbReference type="EMBL" id="GBG30770.1"/>
    </source>
</evidence>
<dbReference type="SMART" id="SM00228">
    <property type="entry name" value="PDZ"/>
    <property type="match status" value="2"/>
</dbReference>
<evidence type="ECO:0000256" key="1">
    <source>
        <dbReference type="SAM" id="Coils"/>
    </source>
</evidence>
<keyword evidence="5" id="KW-1185">Reference proteome</keyword>
<dbReference type="InterPro" id="IPR017943">
    <property type="entry name" value="Bactericidal_perm-incr_a/b_dom"/>
</dbReference>
<dbReference type="InterPro" id="IPR001478">
    <property type="entry name" value="PDZ"/>
</dbReference>
<dbReference type="CDD" id="cd00136">
    <property type="entry name" value="PDZ_canonical"/>
    <property type="match status" value="1"/>
</dbReference>
<accession>A0A2R5GIP9</accession>
<reference evidence="4 5" key="1">
    <citation type="submission" date="2017-12" db="EMBL/GenBank/DDBJ databases">
        <title>Sequencing, de novo assembly and annotation of complete genome of a new Thraustochytrid species, strain FCC1311.</title>
        <authorList>
            <person name="Sedici K."/>
            <person name="Godart F."/>
            <person name="Aiese Cigliano R."/>
            <person name="Sanseverino W."/>
            <person name="Barakat M."/>
            <person name="Ortet P."/>
            <person name="Marechal E."/>
            <person name="Cagnac O."/>
            <person name="Amato A."/>
        </authorList>
    </citation>
    <scope>NUCLEOTIDE SEQUENCE [LARGE SCALE GENOMIC DNA]</scope>
</reference>
<evidence type="ECO:0000313" key="5">
    <source>
        <dbReference type="Proteomes" id="UP000241890"/>
    </source>
</evidence>
<feature type="compositionally biased region" description="Low complexity" evidence="2">
    <location>
        <begin position="1"/>
        <end position="25"/>
    </location>
</feature>
<keyword evidence="1" id="KW-0175">Coiled coil</keyword>
<dbReference type="OrthoDB" id="193794at2759"/>
<dbReference type="Gene3D" id="2.30.42.10">
    <property type="match status" value="2"/>
</dbReference>
<feature type="domain" description="PDZ" evidence="3">
    <location>
        <begin position="795"/>
        <end position="880"/>
    </location>
</feature>